<accession>A0A842YL94</accession>
<name>A0A842YL94_METTF</name>
<dbReference type="Proteomes" id="UP000646659">
    <property type="component" value="Unassembled WGS sequence"/>
</dbReference>
<dbReference type="OrthoDB" id="81275at2157"/>
<evidence type="ECO:0000313" key="1">
    <source>
        <dbReference type="EMBL" id="MBE2899638.1"/>
    </source>
</evidence>
<dbReference type="EMBL" id="QKOF01000004">
    <property type="protein sequence ID" value="MBE2899638.1"/>
    <property type="molecule type" value="Genomic_DNA"/>
</dbReference>
<reference evidence="1" key="1">
    <citation type="submission" date="2018-06" db="EMBL/GenBank/DDBJ databases">
        <title>Draft genome sequence of Methanothermobacter thermautotrophicus Strain WHS, a thermophilic, hydrogenotrophic methanogen isolated from Washburn Hot Springs in Yellowstone National Park, USA.</title>
        <authorList>
            <person name="Mckay L.J."/>
            <person name="Klingelsmith K."/>
            <person name="Inskeep W.P."/>
            <person name="Fields M.W."/>
        </authorList>
    </citation>
    <scope>NUCLEOTIDE SEQUENCE</scope>
    <source>
        <strain evidence="1">WHS</strain>
    </source>
</reference>
<proteinExistence type="predicted"/>
<gene>
    <name evidence="1" type="ORF">DNK57_02190</name>
</gene>
<dbReference type="AlphaFoldDB" id="A0A842YL94"/>
<organism evidence="1 2">
    <name type="scientific">Methanothermobacter thermautotrophicus</name>
    <name type="common">Methanobacterium thermoformicicum</name>
    <dbReference type="NCBI Taxonomy" id="145262"/>
    <lineage>
        <taxon>Archaea</taxon>
        <taxon>Methanobacteriati</taxon>
        <taxon>Methanobacteriota</taxon>
        <taxon>Methanomada group</taxon>
        <taxon>Methanobacteria</taxon>
        <taxon>Methanobacteriales</taxon>
        <taxon>Methanobacteriaceae</taxon>
        <taxon>Methanothermobacter</taxon>
    </lineage>
</organism>
<protein>
    <submittedName>
        <fullName evidence="1">Uncharacterized protein</fullName>
    </submittedName>
</protein>
<comment type="caution">
    <text evidence="1">The sequence shown here is derived from an EMBL/GenBank/DDBJ whole genome shotgun (WGS) entry which is preliminary data.</text>
</comment>
<sequence length="169" mass="19640">MTTSNWRSPLKIITRKENMVYREIRYMQLDLNAPVSEDMLKRNLDLPEHEYHDTITALENKGLISRKDGRIVAENLDEEVKVMETQEDVRVAELNQIEEEALRILRETGGGAPVPRYLLEGHLLYGPLKLGTRRMYNVILSLENRGLLERVQLDDGEYYRPVMAQGNED</sequence>
<evidence type="ECO:0000313" key="2">
    <source>
        <dbReference type="Proteomes" id="UP000646659"/>
    </source>
</evidence>